<name>A0AA39QXL2_9LECA</name>
<dbReference type="GO" id="GO:0016020">
    <property type="term" value="C:membrane"/>
    <property type="evidence" value="ECO:0007669"/>
    <property type="project" value="UniProtKB-SubCell"/>
</dbReference>
<keyword evidence="8" id="KW-1185">Reference proteome</keyword>
<dbReference type="AlphaFoldDB" id="A0AA39QXL2"/>
<keyword evidence="3 5" id="KW-1133">Transmembrane helix</keyword>
<dbReference type="Pfam" id="PF13813">
    <property type="entry name" value="MBOAT_2"/>
    <property type="match status" value="1"/>
</dbReference>
<comment type="caution">
    <text evidence="7">The sequence shown here is derived from an EMBL/GenBank/DDBJ whole genome shotgun (WGS) entry which is preliminary data.</text>
</comment>
<dbReference type="InterPro" id="IPR032805">
    <property type="entry name" value="Wax_synthase_dom"/>
</dbReference>
<evidence type="ECO:0000259" key="6">
    <source>
        <dbReference type="Pfam" id="PF13813"/>
    </source>
</evidence>
<dbReference type="EMBL" id="JAFEKC020000014">
    <property type="protein sequence ID" value="KAK0511060.1"/>
    <property type="molecule type" value="Genomic_DNA"/>
</dbReference>
<accession>A0AA39QXL2</accession>
<evidence type="ECO:0000256" key="3">
    <source>
        <dbReference type="ARBA" id="ARBA00022989"/>
    </source>
</evidence>
<comment type="subcellular location">
    <subcellularLocation>
        <location evidence="1">Membrane</location>
        <topology evidence="1">Multi-pass membrane protein</topology>
    </subcellularLocation>
</comment>
<evidence type="ECO:0000313" key="7">
    <source>
        <dbReference type="EMBL" id="KAK0511060.1"/>
    </source>
</evidence>
<evidence type="ECO:0000313" key="8">
    <source>
        <dbReference type="Proteomes" id="UP001166286"/>
    </source>
</evidence>
<protein>
    <recommendedName>
        <fullName evidence="6">Wax synthase domain-containing protein</fullName>
    </recommendedName>
</protein>
<evidence type="ECO:0000256" key="4">
    <source>
        <dbReference type="ARBA" id="ARBA00023136"/>
    </source>
</evidence>
<evidence type="ECO:0000256" key="1">
    <source>
        <dbReference type="ARBA" id="ARBA00004141"/>
    </source>
</evidence>
<evidence type="ECO:0000256" key="2">
    <source>
        <dbReference type="ARBA" id="ARBA00022692"/>
    </source>
</evidence>
<reference evidence="7" key="1">
    <citation type="submission" date="2023-03" db="EMBL/GenBank/DDBJ databases">
        <title>Complete genome of Cladonia borealis.</title>
        <authorList>
            <person name="Park H."/>
        </authorList>
    </citation>
    <scope>NUCLEOTIDE SEQUENCE</scope>
    <source>
        <strain evidence="7">ANT050790</strain>
    </source>
</reference>
<proteinExistence type="predicted"/>
<keyword evidence="4 5" id="KW-0472">Membrane</keyword>
<evidence type="ECO:0000256" key="5">
    <source>
        <dbReference type="SAM" id="Phobius"/>
    </source>
</evidence>
<organism evidence="7 8">
    <name type="scientific">Cladonia borealis</name>
    <dbReference type="NCBI Taxonomy" id="184061"/>
    <lineage>
        <taxon>Eukaryota</taxon>
        <taxon>Fungi</taxon>
        <taxon>Dikarya</taxon>
        <taxon>Ascomycota</taxon>
        <taxon>Pezizomycotina</taxon>
        <taxon>Lecanoromycetes</taxon>
        <taxon>OSLEUM clade</taxon>
        <taxon>Lecanoromycetidae</taxon>
        <taxon>Lecanorales</taxon>
        <taxon>Lecanorineae</taxon>
        <taxon>Cladoniaceae</taxon>
        <taxon>Cladonia</taxon>
    </lineage>
</organism>
<gene>
    <name evidence="7" type="ORF">JMJ35_006612</name>
</gene>
<keyword evidence="2 5" id="KW-0812">Transmembrane</keyword>
<feature type="domain" description="Wax synthase" evidence="6">
    <location>
        <begin position="238"/>
        <end position="286"/>
    </location>
</feature>
<dbReference type="Proteomes" id="UP001166286">
    <property type="component" value="Unassembled WGS sequence"/>
</dbReference>
<feature type="transmembrane region" description="Helical" evidence="5">
    <location>
        <begin position="184"/>
        <end position="205"/>
    </location>
</feature>
<feature type="transmembrane region" description="Helical" evidence="5">
    <location>
        <begin position="12"/>
        <end position="30"/>
    </location>
</feature>
<sequence length="305" mass="34895">MPSALHLTLDSSHYIALSYIFAILTTSFPYRSPLRNGFLLLQVGFLAQAYLVPANRDENTAVIYLGGLALGTMTARCFDRLYLHVLEQEFRRINSDASKEDATKLSWPAKLFWAFELYSVTRGVGRDWRVSGIPKARAQTRGQFLRVRFVKYIAMYTGLYLAGRFCREIRTGFKDISYPPLKNLAISLTSNTVFLYVFIVLVYAITIYSHFGIVTLPLSMLCVGLRLGPQSWQEQESWPPNIGSLNEAYSIRRFWGYTWHQQLRRTVGYPASFLLSLLPSSLPASKSQPARLLRRYLDPYAYIPL</sequence>